<reference evidence="2 3" key="1">
    <citation type="journal article" date="2014" name="Agronomy (Basel)">
        <title>A Draft Genome Sequence for Ensete ventricosum, the Drought-Tolerant Tree Against Hunger.</title>
        <authorList>
            <person name="Harrison J."/>
            <person name="Moore K.A."/>
            <person name="Paszkiewicz K."/>
            <person name="Jones T."/>
            <person name="Grant M."/>
            <person name="Ambacheew D."/>
            <person name="Muzemil S."/>
            <person name="Studholme D.J."/>
        </authorList>
    </citation>
    <scope>NUCLEOTIDE SEQUENCE [LARGE SCALE GENOMIC DNA]</scope>
</reference>
<accession>A0A426X7E2</accession>
<feature type="compositionally biased region" description="Basic residues" evidence="1">
    <location>
        <begin position="31"/>
        <end position="65"/>
    </location>
</feature>
<evidence type="ECO:0000256" key="1">
    <source>
        <dbReference type="SAM" id="MobiDB-lite"/>
    </source>
</evidence>
<dbReference type="EMBL" id="AMZH03025117">
    <property type="protein sequence ID" value="RRT35402.1"/>
    <property type="molecule type" value="Genomic_DNA"/>
</dbReference>
<evidence type="ECO:0000313" key="2">
    <source>
        <dbReference type="EMBL" id="RRT35402.1"/>
    </source>
</evidence>
<organism evidence="2 3">
    <name type="scientific">Ensete ventricosum</name>
    <name type="common">Abyssinian banana</name>
    <name type="synonym">Musa ensete</name>
    <dbReference type="NCBI Taxonomy" id="4639"/>
    <lineage>
        <taxon>Eukaryota</taxon>
        <taxon>Viridiplantae</taxon>
        <taxon>Streptophyta</taxon>
        <taxon>Embryophyta</taxon>
        <taxon>Tracheophyta</taxon>
        <taxon>Spermatophyta</taxon>
        <taxon>Magnoliopsida</taxon>
        <taxon>Liliopsida</taxon>
        <taxon>Zingiberales</taxon>
        <taxon>Musaceae</taxon>
        <taxon>Ensete</taxon>
    </lineage>
</organism>
<evidence type="ECO:0000313" key="3">
    <source>
        <dbReference type="Proteomes" id="UP000287651"/>
    </source>
</evidence>
<feature type="region of interest" description="Disordered" evidence="1">
    <location>
        <begin position="31"/>
        <end position="93"/>
    </location>
</feature>
<proteinExistence type="predicted"/>
<dbReference type="Proteomes" id="UP000287651">
    <property type="component" value="Unassembled WGS sequence"/>
</dbReference>
<gene>
    <name evidence="2" type="ORF">B296_00058616</name>
</gene>
<sequence length="145" mass="16158">MHPQAWPRLPGNEASAADRAGRLHLRHHLHGRAHMHRRHQAARSTRTSRHQFRIELRRRRRRRQRSPSDSSIVRPWESEAGVQGGSDKQQLTEPSFLLAASQAPGAVSVRRLVSSNGGAHGSCFGAVLYLGDGVRSCRIQAGRLV</sequence>
<name>A0A426X7E2_ENSVE</name>
<comment type="caution">
    <text evidence="2">The sequence shown here is derived from an EMBL/GenBank/DDBJ whole genome shotgun (WGS) entry which is preliminary data.</text>
</comment>
<protein>
    <submittedName>
        <fullName evidence="2">Uncharacterized protein</fullName>
    </submittedName>
</protein>
<dbReference type="AlphaFoldDB" id="A0A426X7E2"/>